<organism evidence="2 3">
    <name type="scientific">Fusarium oxysporum f. sp. narcissi</name>
    <dbReference type="NCBI Taxonomy" id="451672"/>
    <lineage>
        <taxon>Eukaryota</taxon>
        <taxon>Fungi</taxon>
        <taxon>Dikarya</taxon>
        <taxon>Ascomycota</taxon>
        <taxon>Pezizomycotina</taxon>
        <taxon>Sordariomycetes</taxon>
        <taxon>Hypocreomycetidae</taxon>
        <taxon>Hypocreales</taxon>
        <taxon>Nectriaceae</taxon>
        <taxon>Fusarium</taxon>
        <taxon>Fusarium oxysporum species complex</taxon>
    </lineage>
</organism>
<dbReference type="Proteomes" id="UP000290540">
    <property type="component" value="Unassembled WGS sequence"/>
</dbReference>
<comment type="caution">
    <text evidence="2">The sequence shown here is derived from an EMBL/GenBank/DDBJ whole genome shotgun (WGS) entry which is preliminary data.</text>
</comment>
<feature type="region of interest" description="Disordered" evidence="1">
    <location>
        <begin position="21"/>
        <end position="119"/>
    </location>
</feature>
<dbReference type="EMBL" id="MQTW01000242">
    <property type="protein sequence ID" value="RYC81504.1"/>
    <property type="molecule type" value="Genomic_DNA"/>
</dbReference>
<feature type="compositionally biased region" description="Low complexity" evidence="1">
    <location>
        <begin position="64"/>
        <end position="78"/>
    </location>
</feature>
<proteinExistence type="predicted"/>
<evidence type="ECO:0000256" key="1">
    <source>
        <dbReference type="SAM" id="MobiDB-lite"/>
    </source>
</evidence>
<protein>
    <submittedName>
        <fullName evidence="2">Uncharacterized protein</fullName>
    </submittedName>
</protein>
<accession>A0A4Q2V449</accession>
<name>A0A4Q2V449_FUSOX</name>
<reference evidence="2 3" key="1">
    <citation type="submission" date="2016-12" db="EMBL/GenBank/DDBJ databases">
        <title>Draft genome sequence of Fusarium oxysporum causing rot on Narcissus.</title>
        <authorList>
            <person name="Armitage A.D."/>
            <person name="Taylor A."/>
            <person name="Clarkson J.P."/>
            <person name="Harrison R.J."/>
            <person name="Jackson A.C."/>
        </authorList>
    </citation>
    <scope>NUCLEOTIDE SEQUENCE [LARGE SCALE GENOMIC DNA]</scope>
    <source>
        <strain evidence="2 3">N139</strain>
    </source>
</reference>
<evidence type="ECO:0000313" key="2">
    <source>
        <dbReference type="EMBL" id="RYC81504.1"/>
    </source>
</evidence>
<evidence type="ECO:0000313" key="3">
    <source>
        <dbReference type="Proteomes" id="UP000290540"/>
    </source>
</evidence>
<sequence length="119" mass="12634">MDDCTAPEQCINCLGPHAAGFRATRTCPDSRRGDVPTTPPGTATGTQQDAAELQRDNTALYEQPSARAPSPAASGAPSCIMVATTPLAGDEAEEEPEHPRPGSPRKRRIVLITRPQDQE</sequence>
<dbReference type="AlphaFoldDB" id="A0A4Q2V449"/>
<gene>
    <name evidence="2" type="ORF">BFJ63_vAg15616</name>
</gene>